<dbReference type="Proteomes" id="UP000542813">
    <property type="component" value="Unassembled WGS sequence"/>
</dbReference>
<name>A0A7W9GRV3_9ACTN</name>
<comment type="caution">
    <text evidence="1">The sequence shown here is derived from an EMBL/GenBank/DDBJ whole genome shotgun (WGS) entry which is preliminary data.</text>
</comment>
<sequence>MRGWVVDEIARSVALDVVVECFLQNILVTCEMSLLSDVTGVARQPAECDRCRDRSFAHLL</sequence>
<evidence type="ECO:0000313" key="1">
    <source>
        <dbReference type="EMBL" id="MBB5788604.1"/>
    </source>
</evidence>
<evidence type="ECO:0000313" key="2">
    <source>
        <dbReference type="Proteomes" id="UP000542813"/>
    </source>
</evidence>
<organism evidence="1 2">
    <name type="scientific">Jiangella mangrovi</name>
    <dbReference type="NCBI Taxonomy" id="1524084"/>
    <lineage>
        <taxon>Bacteria</taxon>
        <taxon>Bacillati</taxon>
        <taxon>Actinomycetota</taxon>
        <taxon>Actinomycetes</taxon>
        <taxon>Jiangellales</taxon>
        <taxon>Jiangellaceae</taxon>
        <taxon>Jiangella</taxon>
    </lineage>
</organism>
<gene>
    <name evidence="1" type="ORF">HD601_003179</name>
</gene>
<accession>A0A7W9GRV3</accession>
<proteinExistence type="predicted"/>
<protein>
    <submittedName>
        <fullName evidence="1">Uncharacterized protein</fullName>
    </submittedName>
</protein>
<reference evidence="1 2" key="1">
    <citation type="submission" date="2020-08" db="EMBL/GenBank/DDBJ databases">
        <title>Sequencing the genomes of 1000 actinobacteria strains.</title>
        <authorList>
            <person name="Klenk H.-P."/>
        </authorList>
    </citation>
    <scope>NUCLEOTIDE SEQUENCE [LARGE SCALE GENOMIC DNA]</scope>
    <source>
        <strain evidence="1 2">DSM 102122</strain>
    </source>
</reference>
<dbReference type="AlphaFoldDB" id="A0A7W9GRV3"/>
<keyword evidence="2" id="KW-1185">Reference proteome</keyword>
<dbReference type="EMBL" id="JACHMM010000001">
    <property type="protein sequence ID" value="MBB5788604.1"/>
    <property type="molecule type" value="Genomic_DNA"/>
</dbReference>